<proteinExistence type="predicted"/>
<evidence type="ECO:0000313" key="1">
    <source>
        <dbReference type="EMBL" id="TES84806.1"/>
    </source>
</evidence>
<organism evidence="1 2">
    <name type="scientific">Aerophobetes bacterium</name>
    <dbReference type="NCBI Taxonomy" id="2030807"/>
    <lineage>
        <taxon>Bacteria</taxon>
        <taxon>Candidatus Aerophobota</taxon>
    </lineage>
</organism>
<name>A0A523QH50_UNCAE</name>
<reference evidence="1 2" key="1">
    <citation type="submission" date="2019-03" db="EMBL/GenBank/DDBJ databases">
        <title>Metabolic potential of uncultured bacteria and archaea associated with petroleum seepage in deep-sea sediments.</title>
        <authorList>
            <person name="Dong X."/>
            <person name="Hubert C."/>
        </authorList>
    </citation>
    <scope>NUCLEOTIDE SEQUENCE [LARGE SCALE GENOMIC DNA]</scope>
    <source>
        <strain evidence="1">E44_bin92</strain>
    </source>
</reference>
<dbReference type="Proteomes" id="UP000320781">
    <property type="component" value="Unassembled WGS sequence"/>
</dbReference>
<protein>
    <submittedName>
        <fullName evidence="1">Uncharacterized protein</fullName>
    </submittedName>
</protein>
<accession>A0A523QH50</accession>
<evidence type="ECO:0000313" key="2">
    <source>
        <dbReference type="Proteomes" id="UP000320781"/>
    </source>
</evidence>
<dbReference type="EMBL" id="SOKU01000290">
    <property type="protein sequence ID" value="TES84806.1"/>
    <property type="molecule type" value="Genomic_DNA"/>
</dbReference>
<sequence>MERLIIQVECYSNYKYAQKPIAFTLQGKKYEIKRILKQWRETAKDFFVVETPEQRQYTISYAEEGDSWHLEKIKE</sequence>
<comment type="caution">
    <text evidence="1">The sequence shown here is derived from an EMBL/GenBank/DDBJ whole genome shotgun (WGS) entry which is preliminary data.</text>
</comment>
<gene>
    <name evidence="1" type="ORF">E3J95_05955</name>
</gene>
<dbReference type="AlphaFoldDB" id="A0A523QH50"/>